<evidence type="ECO:0000256" key="1">
    <source>
        <dbReference type="ARBA" id="ARBA00004496"/>
    </source>
</evidence>
<dbReference type="Gene3D" id="3.40.50.620">
    <property type="entry name" value="HUPs"/>
    <property type="match status" value="1"/>
</dbReference>
<organism evidence="10 11">
    <name type="scientific">Arsenicibacter rosenii</name>
    <dbReference type="NCBI Taxonomy" id="1750698"/>
    <lineage>
        <taxon>Bacteria</taxon>
        <taxon>Pseudomonadati</taxon>
        <taxon>Bacteroidota</taxon>
        <taxon>Cytophagia</taxon>
        <taxon>Cytophagales</taxon>
        <taxon>Spirosomataceae</taxon>
        <taxon>Arsenicibacter</taxon>
    </lineage>
</organism>
<dbReference type="GO" id="GO:0005737">
    <property type="term" value="C:cytoplasm"/>
    <property type="evidence" value="ECO:0007669"/>
    <property type="project" value="UniProtKB-SubCell"/>
</dbReference>
<dbReference type="Pfam" id="PF01171">
    <property type="entry name" value="ATP_bind_3"/>
    <property type="match status" value="1"/>
</dbReference>
<dbReference type="SUPFAM" id="SSF52402">
    <property type="entry name" value="Adenine nucleotide alpha hydrolases-like"/>
    <property type="match status" value="1"/>
</dbReference>
<name>A0A1S2VFD2_9BACT</name>
<keyword evidence="6 8" id="KW-0067">ATP-binding</keyword>
<feature type="domain" description="Lysidine-tRNA(Ile) synthetase C-terminal" evidence="9">
    <location>
        <begin position="374"/>
        <end position="446"/>
    </location>
</feature>
<dbReference type="GO" id="GO:0032267">
    <property type="term" value="F:tRNA(Ile)-lysidine synthase activity"/>
    <property type="evidence" value="ECO:0007669"/>
    <property type="project" value="UniProtKB-EC"/>
</dbReference>
<dbReference type="EMBL" id="MORL01000012">
    <property type="protein sequence ID" value="OIN57433.1"/>
    <property type="molecule type" value="Genomic_DNA"/>
</dbReference>
<keyword evidence="11" id="KW-1185">Reference proteome</keyword>
<dbReference type="InterPro" id="IPR011063">
    <property type="entry name" value="TilS/TtcA_N"/>
</dbReference>
<accession>A0A1S2VFD2</accession>
<dbReference type="PANTHER" id="PTHR43033">
    <property type="entry name" value="TRNA(ILE)-LYSIDINE SYNTHASE-RELATED"/>
    <property type="match status" value="1"/>
</dbReference>
<comment type="domain">
    <text evidence="8">The N-terminal region contains the highly conserved SGGXDS motif, predicted to be a P-loop motif involved in ATP binding.</text>
</comment>
<dbReference type="HAMAP" id="MF_01161">
    <property type="entry name" value="tRNA_Ile_lys_synt"/>
    <property type="match status" value="1"/>
</dbReference>
<dbReference type="NCBIfam" id="TIGR02433">
    <property type="entry name" value="lysidine_TilS_C"/>
    <property type="match status" value="1"/>
</dbReference>
<evidence type="ECO:0000259" key="9">
    <source>
        <dbReference type="SMART" id="SM00977"/>
    </source>
</evidence>
<comment type="caution">
    <text evidence="10">The sequence shown here is derived from an EMBL/GenBank/DDBJ whole genome shotgun (WGS) entry which is preliminary data.</text>
</comment>
<comment type="function">
    <text evidence="8">Ligates lysine onto the cytidine present at position 34 of the AUA codon-specific tRNA(Ile) that contains the anticodon CAU, in an ATP-dependent manner. Cytidine is converted to lysidine, thus changing the amino acid specificity of the tRNA from methionine to isoleucine.</text>
</comment>
<protein>
    <recommendedName>
        <fullName evidence="8">tRNA(Ile)-lysidine synthase</fullName>
        <ecNumber evidence="8">6.3.4.19</ecNumber>
    </recommendedName>
    <alternativeName>
        <fullName evidence="8">tRNA(Ile)-2-lysyl-cytidine synthase</fullName>
    </alternativeName>
    <alternativeName>
        <fullName evidence="8">tRNA(Ile)-lysidine synthetase</fullName>
    </alternativeName>
</protein>
<keyword evidence="5 8" id="KW-0547">Nucleotide-binding</keyword>
<comment type="subcellular location">
    <subcellularLocation>
        <location evidence="1 8">Cytoplasm</location>
    </subcellularLocation>
</comment>
<evidence type="ECO:0000256" key="5">
    <source>
        <dbReference type="ARBA" id="ARBA00022741"/>
    </source>
</evidence>
<dbReference type="AlphaFoldDB" id="A0A1S2VFD2"/>
<evidence type="ECO:0000313" key="10">
    <source>
        <dbReference type="EMBL" id="OIN57433.1"/>
    </source>
</evidence>
<evidence type="ECO:0000256" key="6">
    <source>
        <dbReference type="ARBA" id="ARBA00022840"/>
    </source>
</evidence>
<dbReference type="GO" id="GO:0006400">
    <property type="term" value="P:tRNA modification"/>
    <property type="evidence" value="ECO:0007669"/>
    <property type="project" value="UniProtKB-UniRule"/>
</dbReference>
<dbReference type="PANTHER" id="PTHR43033:SF1">
    <property type="entry name" value="TRNA(ILE)-LYSIDINE SYNTHASE-RELATED"/>
    <property type="match status" value="1"/>
</dbReference>
<dbReference type="NCBIfam" id="TIGR02432">
    <property type="entry name" value="lysidine_TilS_N"/>
    <property type="match status" value="1"/>
</dbReference>
<dbReference type="SUPFAM" id="SSF56037">
    <property type="entry name" value="PheT/TilS domain"/>
    <property type="match status" value="1"/>
</dbReference>
<evidence type="ECO:0000256" key="3">
    <source>
        <dbReference type="ARBA" id="ARBA00022598"/>
    </source>
</evidence>
<dbReference type="InterPro" id="IPR012796">
    <property type="entry name" value="Lysidine-tRNA-synth_C"/>
</dbReference>
<dbReference type="InterPro" id="IPR014729">
    <property type="entry name" value="Rossmann-like_a/b/a_fold"/>
</dbReference>
<reference evidence="10 11" key="1">
    <citation type="submission" date="2016-10" db="EMBL/GenBank/DDBJ databases">
        <title>Arsenicibacter rosenii gen. nov., sp. nov., an efficient arsenic-methylating bacterium isolated from an arsenic-contaminated paddy soil.</title>
        <authorList>
            <person name="Huang K."/>
        </authorList>
    </citation>
    <scope>NUCLEOTIDE SEQUENCE [LARGE SCALE GENOMIC DNA]</scope>
    <source>
        <strain evidence="10 11">SM-1</strain>
    </source>
</reference>
<comment type="similarity">
    <text evidence="8">Belongs to the tRNA(Ile)-lysidine synthase family.</text>
</comment>
<dbReference type="GO" id="GO:0005524">
    <property type="term" value="F:ATP binding"/>
    <property type="evidence" value="ECO:0007669"/>
    <property type="project" value="UniProtKB-UniRule"/>
</dbReference>
<keyword evidence="2 8" id="KW-0963">Cytoplasm</keyword>
<evidence type="ECO:0000256" key="8">
    <source>
        <dbReference type="HAMAP-Rule" id="MF_01161"/>
    </source>
</evidence>
<dbReference type="SMART" id="SM00977">
    <property type="entry name" value="TilS_C"/>
    <property type="match status" value="1"/>
</dbReference>
<dbReference type="InterPro" id="IPR012094">
    <property type="entry name" value="tRNA_Ile_lys_synt"/>
</dbReference>
<evidence type="ECO:0000256" key="2">
    <source>
        <dbReference type="ARBA" id="ARBA00022490"/>
    </source>
</evidence>
<sequence length="450" mass="50796">MPDRFLNFVNDEWGLYDTSVKQSASLLLTVSGGIDSVVLAHLCAQTGLNFSMAHVNFGLRGAESDGDEAFVRELGVRYAKPVHVTQFDTEAEASHAGESIQMAARRLRYSWFALLQQQYGFTYIATAHHQNDVLETTLLNLARGTGIAGLRGLPKQNGQIIRPLWFATRAQIEAYALQEGLTWREDSSNRDDKYLRNQIRHHVVPGLEAVNANFWGTFLRTIDRLRATETIIDDELAKSWKWVTDSSSSAQIVIDKAKLGTLLEPTFRLAEWLRPYGFVYEQVVSLVSCLQAEPGQCFKTTTHELWHQKHSLVLVPKKTVFTDTYRWESWPAGKIDIAGLGILEFSVTEFAKGLEFTEDQHVVSMDVSRLSGEVVIRPWQAGDRFQPIGMRGQKLVSDFLSGQKVPLHERHNVHVLIVGGVIIWVIGYRISDMVKLKPDARKVLIIRLLP</sequence>
<evidence type="ECO:0000256" key="4">
    <source>
        <dbReference type="ARBA" id="ARBA00022694"/>
    </source>
</evidence>
<dbReference type="InterPro" id="IPR012795">
    <property type="entry name" value="tRNA_Ile_lys_synt_N"/>
</dbReference>
<keyword evidence="3 8" id="KW-0436">Ligase</keyword>
<dbReference type="EC" id="6.3.4.19" evidence="8"/>
<gene>
    <name evidence="8" type="primary">tilS</name>
    <name evidence="10" type="ORF">BLX24_19580</name>
</gene>
<evidence type="ECO:0000256" key="7">
    <source>
        <dbReference type="ARBA" id="ARBA00048539"/>
    </source>
</evidence>
<dbReference type="CDD" id="cd01992">
    <property type="entry name" value="TilS_N"/>
    <property type="match status" value="1"/>
</dbReference>
<feature type="binding site" evidence="8">
    <location>
        <begin position="31"/>
        <end position="36"/>
    </location>
    <ligand>
        <name>ATP</name>
        <dbReference type="ChEBI" id="CHEBI:30616"/>
    </ligand>
</feature>
<keyword evidence="4 8" id="KW-0819">tRNA processing</keyword>
<proteinExistence type="inferred from homology"/>
<dbReference type="Proteomes" id="UP000181790">
    <property type="component" value="Unassembled WGS sequence"/>
</dbReference>
<dbReference type="Pfam" id="PF11734">
    <property type="entry name" value="TilS_C"/>
    <property type="match status" value="1"/>
</dbReference>
<comment type="catalytic activity">
    <reaction evidence="7 8">
        <text>cytidine(34) in tRNA(Ile2) + L-lysine + ATP = lysidine(34) in tRNA(Ile2) + AMP + diphosphate + H(+)</text>
        <dbReference type="Rhea" id="RHEA:43744"/>
        <dbReference type="Rhea" id="RHEA-COMP:10625"/>
        <dbReference type="Rhea" id="RHEA-COMP:10670"/>
        <dbReference type="ChEBI" id="CHEBI:15378"/>
        <dbReference type="ChEBI" id="CHEBI:30616"/>
        <dbReference type="ChEBI" id="CHEBI:32551"/>
        <dbReference type="ChEBI" id="CHEBI:33019"/>
        <dbReference type="ChEBI" id="CHEBI:82748"/>
        <dbReference type="ChEBI" id="CHEBI:83665"/>
        <dbReference type="ChEBI" id="CHEBI:456215"/>
        <dbReference type="EC" id="6.3.4.19"/>
    </reaction>
</comment>
<evidence type="ECO:0000313" key="11">
    <source>
        <dbReference type="Proteomes" id="UP000181790"/>
    </source>
</evidence>